<dbReference type="Pfam" id="PF00156">
    <property type="entry name" value="Pribosyltran"/>
    <property type="match status" value="1"/>
</dbReference>
<evidence type="ECO:0000313" key="14">
    <source>
        <dbReference type="EMBL" id="MBB4763055.1"/>
    </source>
</evidence>
<dbReference type="NCBIfam" id="NF002636">
    <property type="entry name" value="PRK02304.1-5"/>
    <property type="match status" value="1"/>
</dbReference>
<accession>A0A7W7MQY6</accession>
<dbReference type="EMBL" id="JACHNH010000001">
    <property type="protein sequence ID" value="MBB4763055.1"/>
    <property type="molecule type" value="Genomic_DNA"/>
</dbReference>
<gene>
    <name evidence="12" type="primary">apt</name>
    <name evidence="14" type="ORF">BJ971_003611</name>
</gene>
<dbReference type="PANTHER" id="PTHR32315">
    <property type="entry name" value="ADENINE PHOSPHORIBOSYLTRANSFERASE"/>
    <property type="match status" value="1"/>
</dbReference>
<dbReference type="InterPro" id="IPR005764">
    <property type="entry name" value="Ade_phspho_trans"/>
</dbReference>
<comment type="similarity">
    <text evidence="5 12">Belongs to the purine/pyrimidine phosphoribosyltransferase family.</text>
</comment>
<keyword evidence="11 12" id="KW-0660">Purine salvage</keyword>
<dbReference type="PANTHER" id="PTHR32315:SF3">
    <property type="entry name" value="ADENINE PHOSPHORIBOSYLTRANSFERASE"/>
    <property type="match status" value="1"/>
</dbReference>
<dbReference type="GO" id="GO:0003999">
    <property type="term" value="F:adenine phosphoribosyltransferase activity"/>
    <property type="evidence" value="ECO:0007669"/>
    <property type="project" value="UniProtKB-UniRule"/>
</dbReference>
<feature type="domain" description="Phosphoribosyltransferase" evidence="13">
    <location>
        <begin position="46"/>
        <end position="150"/>
    </location>
</feature>
<comment type="subcellular location">
    <subcellularLocation>
        <location evidence="3 12">Cytoplasm</location>
    </subcellularLocation>
</comment>
<keyword evidence="10 12" id="KW-0808">Transferase</keyword>
<dbReference type="GO" id="GO:0002055">
    <property type="term" value="F:adenine binding"/>
    <property type="evidence" value="ECO:0007669"/>
    <property type="project" value="TreeGrafter"/>
</dbReference>
<comment type="pathway">
    <text evidence="4 12">Purine metabolism; AMP biosynthesis via salvage pathway; AMP from adenine: step 1/1.</text>
</comment>
<dbReference type="SUPFAM" id="SSF53271">
    <property type="entry name" value="PRTase-like"/>
    <property type="match status" value="1"/>
</dbReference>
<dbReference type="RefSeq" id="WP_239087589.1">
    <property type="nucleotide sequence ID" value="NZ_BOMK01000042.1"/>
</dbReference>
<evidence type="ECO:0000256" key="11">
    <source>
        <dbReference type="ARBA" id="ARBA00022726"/>
    </source>
</evidence>
<reference evidence="14 15" key="1">
    <citation type="submission" date="2020-08" db="EMBL/GenBank/DDBJ databases">
        <title>Sequencing the genomes of 1000 actinobacteria strains.</title>
        <authorList>
            <person name="Klenk H.-P."/>
        </authorList>
    </citation>
    <scope>NUCLEOTIDE SEQUENCE [LARGE SCALE GENOMIC DNA]</scope>
    <source>
        <strain evidence="14 15">DSM 43149</strain>
    </source>
</reference>
<evidence type="ECO:0000256" key="2">
    <source>
        <dbReference type="ARBA" id="ARBA00003968"/>
    </source>
</evidence>
<evidence type="ECO:0000256" key="8">
    <source>
        <dbReference type="ARBA" id="ARBA00022490"/>
    </source>
</evidence>
<dbReference type="Proteomes" id="UP000578112">
    <property type="component" value="Unassembled WGS sequence"/>
</dbReference>
<dbReference type="FunFam" id="3.40.50.2020:FF:000004">
    <property type="entry name" value="Adenine phosphoribosyltransferase"/>
    <property type="match status" value="1"/>
</dbReference>
<dbReference type="GO" id="GO:0006168">
    <property type="term" value="P:adenine salvage"/>
    <property type="evidence" value="ECO:0007669"/>
    <property type="project" value="InterPro"/>
</dbReference>
<evidence type="ECO:0000256" key="4">
    <source>
        <dbReference type="ARBA" id="ARBA00004659"/>
    </source>
</evidence>
<sequence>MNIDLKSAVRVYPDFPTPGIAFQDLAPLYGTPGLLGRLGEALARSFPQGYEVVLAVEARGFVIGTAVAMAAGRPLVLARKQGKLPGPLHRTEYALEYGSAVLTIQHAAVPPGAKVLVVDDVLATGGTLAAAARLVEEAGAAVSGFGVVLDIEALGARARLAPVPVVSLLTAS</sequence>
<name>A0A7W7MQY6_9ACTN</name>
<evidence type="ECO:0000256" key="3">
    <source>
        <dbReference type="ARBA" id="ARBA00004496"/>
    </source>
</evidence>
<organism evidence="14 15">
    <name type="scientific">Actinoplanes digitatis</name>
    <dbReference type="NCBI Taxonomy" id="1868"/>
    <lineage>
        <taxon>Bacteria</taxon>
        <taxon>Bacillati</taxon>
        <taxon>Actinomycetota</taxon>
        <taxon>Actinomycetes</taxon>
        <taxon>Micromonosporales</taxon>
        <taxon>Micromonosporaceae</taxon>
        <taxon>Actinoplanes</taxon>
    </lineage>
</organism>
<dbReference type="Gene3D" id="3.40.50.2020">
    <property type="match status" value="1"/>
</dbReference>
<keyword evidence="8 12" id="KW-0963">Cytoplasm</keyword>
<dbReference type="GO" id="GO:0016208">
    <property type="term" value="F:AMP binding"/>
    <property type="evidence" value="ECO:0007669"/>
    <property type="project" value="TreeGrafter"/>
</dbReference>
<dbReference type="GO" id="GO:0044209">
    <property type="term" value="P:AMP salvage"/>
    <property type="evidence" value="ECO:0007669"/>
    <property type="project" value="UniProtKB-UniRule"/>
</dbReference>
<evidence type="ECO:0000256" key="9">
    <source>
        <dbReference type="ARBA" id="ARBA00022676"/>
    </source>
</evidence>
<dbReference type="InterPro" id="IPR050054">
    <property type="entry name" value="UPRTase/APRTase"/>
</dbReference>
<keyword evidence="15" id="KW-1185">Reference proteome</keyword>
<evidence type="ECO:0000256" key="1">
    <source>
        <dbReference type="ARBA" id="ARBA00000868"/>
    </source>
</evidence>
<evidence type="ECO:0000256" key="12">
    <source>
        <dbReference type="HAMAP-Rule" id="MF_00004"/>
    </source>
</evidence>
<evidence type="ECO:0000256" key="10">
    <source>
        <dbReference type="ARBA" id="ARBA00022679"/>
    </source>
</evidence>
<dbReference type="EC" id="2.4.2.7" evidence="7 12"/>
<dbReference type="HAMAP" id="MF_00004">
    <property type="entry name" value="Aden_phosphoribosyltr"/>
    <property type="match status" value="1"/>
</dbReference>
<dbReference type="CDD" id="cd06223">
    <property type="entry name" value="PRTases_typeI"/>
    <property type="match status" value="1"/>
</dbReference>
<comment type="catalytic activity">
    <reaction evidence="1 12">
        <text>AMP + diphosphate = 5-phospho-alpha-D-ribose 1-diphosphate + adenine</text>
        <dbReference type="Rhea" id="RHEA:16609"/>
        <dbReference type="ChEBI" id="CHEBI:16708"/>
        <dbReference type="ChEBI" id="CHEBI:33019"/>
        <dbReference type="ChEBI" id="CHEBI:58017"/>
        <dbReference type="ChEBI" id="CHEBI:456215"/>
        <dbReference type="EC" id="2.4.2.7"/>
    </reaction>
</comment>
<comment type="caution">
    <text evidence="14">The sequence shown here is derived from an EMBL/GenBank/DDBJ whole genome shotgun (WGS) entry which is preliminary data.</text>
</comment>
<proteinExistence type="inferred from homology"/>
<dbReference type="GO" id="GO:0006166">
    <property type="term" value="P:purine ribonucleoside salvage"/>
    <property type="evidence" value="ECO:0007669"/>
    <property type="project" value="UniProtKB-KW"/>
</dbReference>
<dbReference type="InterPro" id="IPR000836">
    <property type="entry name" value="PRTase_dom"/>
</dbReference>
<dbReference type="GO" id="GO:0005737">
    <property type="term" value="C:cytoplasm"/>
    <property type="evidence" value="ECO:0007669"/>
    <property type="project" value="UniProtKB-SubCell"/>
</dbReference>
<evidence type="ECO:0000256" key="5">
    <source>
        <dbReference type="ARBA" id="ARBA00008391"/>
    </source>
</evidence>
<dbReference type="AlphaFoldDB" id="A0A7W7MQY6"/>
<comment type="function">
    <text evidence="2 12">Catalyzes a salvage reaction resulting in the formation of AMP, that is energically less costly than de novo synthesis.</text>
</comment>
<evidence type="ECO:0000259" key="13">
    <source>
        <dbReference type="Pfam" id="PF00156"/>
    </source>
</evidence>
<evidence type="ECO:0000313" key="15">
    <source>
        <dbReference type="Proteomes" id="UP000578112"/>
    </source>
</evidence>
<evidence type="ECO:0000256" key="7">
    <source>
        <dbReference type="ARBA" id="ARBA00011893"/>
    </source>
</evidence>
<dbReference type="InterPro" id="IPR029057">
    <property type="entry name" value="PRTase-like"/>
</dbReference>
<keyword evidence="9 12" id="KW-0328">Glycosyltransferase</keyword>
<evidence type="ECO:0000256" key="6">
    <source>
        <dbReference type="ARBA" id="ARBA00011738"/>
    </source>
</evidence>
<comment type="subunit">
    <text evidence="6 12">Homodimer.</text>
</comment>
<protein>
    <recommendedName>
        <fullName evidence="7 12">Adenine phosphoribosyltransferase</fullName>
        <shortName evidence="12">APRT</shortName>
        <ecNumber evidence="7 12">2.4.2.7</ecNumber>
    </recommendedName>
</protein>
<dbReference type="UniPathway" id="UPA00588">
    <property type="reaction ID" value="UER00646"/>
</dbReference>